<sequence length="187" mass="20257">MLNRRTLLLLLSGLPLVGLSGCGGSRGDSAANCSPRPFAADESCAVCGMTIVEYPGPKGQVCVDDGNRSVGFCSTSDLFAWVLQPENATRIRQAYVHDLMQTEWEQPDDSALIVARKAHFVIGDPRMASMGPALVPFGERDAAKAHADELEEGRVLTYDDIDWDVLNDLTQSMIDQQHHNGGGHHGH</sequence>
<dbReference type="AlphaFoldDB" id="A0A498C113"/>
<dbReference type="OrthoDB" id="982633at2"/>
<protein>
    <submittedName>
        <fullName evidence="1">Copper chaperone NosL</fullName>
    </submittedName>
</protein>
<keyword evidence="2" id="KW-1185">Reference proteome</keyword>
<dbReference type="EMBL" id="RCDA01000002">
    <property type="protein sequence ID" value="RLK48819.1"/>
    <property type="molecule type" value="Genomic_DNA"/>
</dbReference>
<reference evidence="1 2" key="1">
    <citation type="submission" date="2018-10" db="EMBL/GenBank/DDBJ databases">
        <title>Genomic Encyclopedia of Type Strains, Phase IV (KMG-IV): sequencing the most valuable type-strain genomes for metagenomic binning, comparative biology and taxonomic classification.</title>
        <authorList>
            <person name="Goeker M."/>
        </authorList>
    </citation>
    <scope>NUCLEOTIDE SEQUENCE [LARGE SCALE GENOMIC DNA]</scope>
    <source>
        <strain evidence="1 2">DSM 12769</strain>
    </source>
</reference>
<evidence type="ECO:0000313" key="2">
    <source>
        <dbReference type="Proteomes" id="UP000275461"/>
    </source>
</evidence>
<dbReference type="InterPro" id="IPR008719">
    <property type="entry name" value="N2O_reductase_NosL"/>
</dbReference>
<organism evidence="1 2">
    <name type="scientific">Alkalispirillum mobile</name>
    <dbReference type="NCBI Taxonomy" id="85925"/>
    <lineage>
        <taxon>Bacteria</taxon>
        <taxon>Pseudomonadati</taxon>
        <taxon>Pseudomonadota</taxon>
        <taxon>Gammaproteobacteria</taxon>
        <taxon>Chromatiales</taxon>
        <taxon>Ectothiorhodospiraceae</taxon>
        <taxon>Alkalispirillum</taxon>
    </lineage>
</organism>
<dbReference type="Pfam" id="PF05573">
    <property type="entry name" value="NosL"/>
    <property type="match status" value="1"/>
</dbReference>
<dbReference type="Gene3D" id="3.30.70.2060">
    <property type="match status" value="1"/>
</dbReference>
<evidence type="ECO:0000313" key="1">
    <source>
        <dbReference type="EMBL" id="RLK48819.1"/>
    </source>
</evidence>
<proteinExistence type="predicted"/>
<accession>A0A498C113</accession>
<dbReference type="Gene3D" id="3.30.70.2050">
    <property type="match status" value="1"/>
</dbReference>
<dbReference type="PANTHER" id="PTHR41247">
    <property type="entry name" value="HTH-TYPE TRANSCRIPTIONAL REPRESSOR YCNK"/>
    <property type="match status" value="1"/>
</dbReference>
<dbReference type="RefSeq" id="WP_121442451.1">
    <property type="nucleotide sequence ID" value="NZ_RCDA01000002.1"/>
</dbReference>
<dbReference type="PANTHER" id="PTHR41247:SF1">
    <property type="entry name" value="HTH-TYPE TRANSCRIPTIONAL REPRESSOR YCNK"/>
    <property type="match status" value="1"/>
</dbReference>
<comment type="caution">
    <text evidence="1">The sequence shown here is derived from an EMBL/GenBank/DDBJ whole genome shotgun (WGS) entry which is preliminary data.</text>
</comment>
<dbReference type="Proteomes" id="UP000275461">
    <property type="component" value="Unassembled WGS sequence"/>
</dbReference>
<dbReference type="PROSITE" id="PS51257">
    <property type="entry name" value="PROKAR_LIPOPROTEIN"/>
    <property type="match status" value="1"/>
</dbReference>
<dbReference type="SUPFAM" id="SSF160387">
    <property type="entry name" value="NosL/MerB-like"/>
    <property type="match status" value="1"/>
</dbReference>
<gene>
    <name evidence="1" type="ORF">DFR31_1932</name>
</gene>
<name>A0A498C113_9GAMM</name>